<name>A0A239D808_9ACTN</name>
<reference evidence="3" key="1">
    <citation type="submission" date="2017-06" db="EMBL/GenBank/DDBJ databases">
        <authorList>
            <person name="Varghese N."/>
            <person name="Submissions S."/>
        </authorList>
    </citation>
    <scope>NUCLEOTIDE SEQUENCE [LARGE SCALE GENOMIC DNA]</scope>
    <source>
        <strain evidence="3">DSM 46839</strain>
    </source>
</reference>
<dbReference type="SUPFAM" id="SSF50129">
    <property type="entry name" value="GroES-like"/>
    <property type="match status" value="1"/>
</dbReference>
<evidence type="ECO:0000313" key="2">
    <source>
        <dbReference type="EMBL" id="SNS28460.1"/>
    </source>
</evidence>
<dbReference type="Gene3D" id="3.40.50.720">
    <property type="entry name" value="NAD(P)-binding Rossmann-like Domain"/>
    <property type="match status" value="1"/>
</dbReference>
<accession>A0A239D808</accession>
<gene>
    <name evidence="2" type="ORF">SAMN06893096_10358</name>
</gene>
<evidence type="ECO:0000259" key="1">
    <source>
        <dbReference type="SMART" id="SM00829"/>
    </source>
</evidence>
<proteinExistence type="predicted"/>
<dbReference type="SUPFAM" id="SSF51735">
    <property type="entry name" value="NAD(P)-binding Rossmann-fold domains"/>
    <property type="match status" value="1"/>
</dbReference>
<organism evidence="2 3">
    <name type="scientific">Geodermatophilus pulveris</name>
    <dbReference type="NCBI Taxonomy" id="1564159"/>
    <lineage>
        <taxon>Bacteria</taxon>
        <taxon>Bacillati</taxon>
        <taxon>Actinomycetota</taxon>
        <taxon>Actinomycetes</taxon>
        <taxon>Geodermatophilales</taxon>
        <taxon>Geodermatophilaceae</taxon>
        <taxon>Geodermatophilus</taxon>
    </lineage>
</organism>
<dbReference type="SMART" id="SM00829">
    <property type="entry name" value="PKS_ER"/>
    <property type="match status" value="1"/>
</dbReference>
<dbReference type="InterPro" id="IPR051397">
    <property type="entry name" value="Zn-ADH-like_protein"/>
</dbReference>
<dbReference type="Proteomes" id="UP000198373">
    <property type="component" value="Unassembled WGS sequence"/>
</dbReference>
<dbReference type="Pfam" id="PF00107">
    <property type="entry name" value="ADH_zinc_N"/>
    <property type="match status" value="1"/>
</dbReference>
<dbReference type="InterPro" id="IPR020843">
    <property type="entry name" value="ER"/>
</dbReference>
<dbReference type="InterPro" id="IPR013149">
    <property type="entry name" value="ADH-like_C"/>
</dbReference>
<protein>
    <submittedName>
        <fullName evidence="2">NADPH2:quinone reductase</fullName>
    </submittedName>
</protein>
<dbReference type="EMBL" id="FZOO01000003">
    <property type="protein sequence ID" value="SNS28460.1"/>
    <property type="molecule type" value="Genomic_DNA"/>
</dbReference>
<dbReference type="InterPro" id="IPR036291">
    <property type="entry name" value="NAD(P)-bd_dom_sf"/>
</dbReference>
<dbReference type="GO" id="GO:0016491">
    <property type="term" value="F:oxidoreductase activity"/>
    <property type="evidence" value="ECO:0007669"/>
    <property type="project" value="InterPro"/>
</dbReference>
<dbReference type="Gene3D" id="3.90.180.10">
    <property type="entry name" value="Medium-chain alcohol dehydrogenases, catalytic domain"/>
    <property type="match status" value="2"/>
</dbReference>
<dbReference type="InterPro" id="IPR013154">
    <property type="entry name" value="ADH-like_N"/>
</dbReference>
<dbReference type="InterPro" id="IPR011032">
    <property type="entry name" value="GroES-like_sf"/>
</dbReference>
<dbReference type="RefSeq" id="WP_089304893.1">
    <property type="nucleotide sequence ID" value="NZ_FZOO01000003.1"/>
</dbReference>
<dbReference type="OrthoDB" id="4190732at2"/>
<keyword evidence="3" id="KW-1185">Reference proteome</keyword>
<dbReference type="PANTHER" id="PTHR43677:SF4">
    <property type="entry name" value="QUINONE OXIDOREDUCTASE-LIKE PROTEIN 2"/>
    <property type="match status" value="1"/>
</dbReference>
<sequence>MRRIVCREFGPVDRLAVVEEPDPSPGPGEVLVAVAAAAVSFVDGLVVRGRYQVRPPLPHTPGSAVAGRVAAVAPLPDGVAAPVAAAAVESYSTLAFALEHRVRVRPGEWVLVLGAGGGIGLAAVDVCRAAGARVVAAASTEAERTAARAAGAQVAVGYDALKDRVREVTGGGADVVVDPVGGPPAEPALRSLTAYGRYCVLGFAAGEIPRLPANLVLLRNRGVVGVDWGDWARTRPEDAVALLTGVLGRVARGELRPPEPTGLPPERAAEALTPLAHREVVGKLVLVP</sequence>
<dbReference type="PANTHER" id="PTHR43677">
    <property type="entry name" value="SHORT-CHAIN DEHYDROGENASE/REDUCTASE"/>
    <property type="match status" value="1"/>
</dbReference>
<evidence type="ECO:0000313" key="3">
    <source>
        <dbReference type="Proteomes" id="UP000198373"/>
    </source>
</evidence>
<dbReference type="Pfam" id="PF08240">
    <property type="entry name" value="ADH_N"/>
    <property type="match status" value="1"/>
</dbReference>
<feature type="domain" description="Enoyl reductase (ER)" evidence="1">
    <location>
        <begin position="10"/>
        <end position="286"/>
    </location>
</feature>
<dbReference type="AlphaFoldDB" id="A0A239D808"/>